<dbReference type="EMBL" id="JAKELL010000123">
    <property type="protein sequence ID" value="KAH8981061.1"/>
    <property type="molecule type" value="Genomic_DNA"/>
</dbReference>
<accession>A0AAD4L7B4</accession>
<organism evidence="2 3">
    <name type="scientific">Lactarius akahatsu</name>
    <dbReference type="NCBI Taxonomy" id="416441"/>
    <lineage>
        <taxon>Eukaryota</taxon>
        <taxon>Fungi</taxon>
        <taxon>Dikarya</taxon>
        <taxon>Basidiomycota</taxon>
        <taxon>Agaricomycotina</taxon>
        <taxon>Agaricomycetes</taxon>
        <taxon>Russulales</taxon>
        <taxon>Russulaceae</taxon>
        <taxon>Lactarius</taxon>
    </lineage>
</organism>
<feature type="region of interest" description="Disordered" evidence="1">
    <location>
        <begin position="37"/>
        <end position="71"/>
    </location>
</feature>
<reference evidence="2" key="1">
    <citation type="submission" date="2022-01" db="EMBL/GenBank/DDBJ databases">
        <title>Comparative genomics reveals a dynamic genome evolution in the ectomycorrhizal milk-cap (Lactarius) mushrooms.</title>
        <authorList>
            <consortium name="DOE Joint Genome Institute"/>
            <person name="Lebreton A."/>
            <person name="Tang N."/>
            <person name="Kuo A."/>
            <person name="LaButti K."/>
            <person name="Drula E."/>
            <person name="Barry K."/>
            <person name="Clum A."/>
            <person name="Lipzen A."/>
            <person name="Mousain D."/>
            <person name="Ng V."/>
            <person name="Wang R."/>
            <person name="Wang X."/>
            <person name="Dai Y."/>
            <person name="Henrissat B."/>
            <person name="Grigoriev I.V."/>
            <person name="Guerin-Laguette A."/>
            <person name="Yu F."/>
            <person name="Martin F.M."/>
        </authorList>
    </citation>
    <scope>NUCLEOTIDE SEQUENCE</scope>
    <source>
        <strain evidence="2">QP</strain>
    </source>
</reference>
<comment type="caution">
    <text evidence="2">The sequence shown here is derived from an EMBL/GenBank/DDBJ whole genome shotgun (WGS) entry which is preliminary data.</text>
</comment>
<dbReference type="AlphaFoldDB" id="A0AAD4L7B4"/>
<dbReference type="Proteomes" id="UP001201163">
    <property type="component" value="Unassembled WGS sequence"/>
</dbReference>
<feature type="region of interest" description="Disordered" evidence="1">
    <location>
        <begin position="114"/>
        <end position="158"/>
    </location>
</feature>
<feature type="compositionally biased region" description="Pro residues" evidence="1">
    <location>
        <begin position="43"/>
        <end position="58"/>
    </location>
</feature>
<feature type="compositionally biased region" description="Polar residues" evidence="1">
    <location>
        <begin position="146"/>
        <end position="158"/>
    </location>
</feature>
<keyword evidence="3" id="KW-1185">Reference proteome</keyword>
<gene>
    <name evidence="2" type="ORF">EDB92DRAFT_1898750</name>
</gene>
<name>A0AAD4L7B4_9AGAM</name>
<evidence type="ECO:0000313" key="3">
    <source>
        <dbReference type="Proteomes" id="UP001201163"/>
    </source>
</evidence>
<evidence type="ECO:0000313" key="2">
    <source>
        <dbReference type="EMBL" id="KAH8981061.1"/>
    </source>
</evidence>
<sequence length="251" mass="27144">MDPNFTFPQPSISAGENPPSSEGVAAFYLVVNSAQGPAYHPNVPSPRRTPSPLLPPSPFFQHPTHSPAFPMAPAPVIQVAPQHSPGYHHPQAPDIPYSLPHSGVSGAAQTWIPHTRNQDDSSDEETYMDDEAPCDGILAKSPPTPSIYSKTTPAPREQAQTYSVLDPQLDIYDCRYPGCTAPVRSDEAARLGGFCCDTHMLVAIHNGIAIRCSRCQQRVCPEGAKYCSGQCATGGRKGGREVRRSLWRLTS</sequence>
<feature type="compositionally biased region" description="Acidic residues" evidence="1">
    <location>
        <begin position="120"/>
        <end position="133"/>
    </location>
</feature>
<evidence type="ECO:0000256" key="1">
    <source>
        <dbReference type="SAM" id="MobiDB-lite"/>
    </source>
</evidence>
<protein>
    <submittedName>
        <fullName evidence="2">Uncharacterized protein</fullName>
    </submittedName>
</protein>
<proteinExistence type="predicted"/>